<dbReference type="CDD" id="cd01392">
    <property type="entry name" value="HTH_LacI"/>
    <property type="match status" value="1"/>
</dbReference>
<evidence type="ECO:0000256" key="1">
    <source>
        <dbReference type="ARBA" id="ARBA00023015"/>
    </source>
</evidence>
<comment type="caution">
    <text evidence="5">The sequence shown here is derived from an EMBL/GenBank/DDBJ whole genome shotgun (WGS) entry which is preliminary data.</text>
</comment>
<protein>
    <submittedName>
        <fullName evidence="5">LacI family DNA-binding transcriptional regulator</fullName>
    </submittedName>
</protein>
<dbReference type="Gene3D" id="3.40.50.2300">
    <property type="match status" value="2"/>
</dbReference>
<sequence>MEMIGRIAGVSQVTVSRALSDPSKVSPATLRKIQDAIAATGFVPNALAGALASRRSRLVSTLVPSITNLTYSSMVKSFAQEMRAQGYQIMLSECGFDPAEEEAAVMTHLSRRPDAMLLVGTRHSANTRKMLLAAGIPVVEVWDITDTPIDLCFGFSHPEAGKAAARFAAGAGYARAACVGASDERALRRKEAFRAEFRALTGTEVPEARFESEASLGIGRAGLARLLDTEGFEKGVVFCSSDLVAHGVLLEAASRGLAIPGDIAVIGFGDQGFAPDTFPPLTSMRVDRGALGASAARAIFDRLDRGHSAPIVTDIGFEIIRRESA</sequence>
<keyword evidence="2 5" id="KW-0238">DNA-binding</keyword>
<name>A0A501WLX6_9RHOB</name>
<dbReference type="InterPro" id="IPR028082">
    <property type="entry name" value="Peripla_BP_I"/>
</dbReference>
<reference evidence="5 6" key="1">
    <citation type="submission" date="2019-06" db="EMBL/GenBank/DDBJ databases">
        <title>A novel bacterium of genus Amaricoccus, isolated from marine sediment.</title>
        <authorList>
            <person name="Huang H."/>
            <person name="Mo K."/>
            <person name="Hu Y."/>
        </authorList>
    </citation>
    <scope>NUCLEOTIDE SEQUENCE [LARGE SCALE GENOMIC DNA]</scope>
    <source>
        <strain evidence="5 6">HB172011</strain>
    </source>
</reference>
<dbReference type="Gene3D" id="1.10.260.40">
    <property type="entry name" value="lambda repressor-like DNA-binding domains"/>
    <property type="match status" value="1"/>
</dbReference>
<evidence type="ECO:0000256" key="2">
    <source>
        <dbReference type="ARBA" id="ARBA00023125"/>
    </source>
</evidence>
<evidence type="ECO:0000313" key="6">
    <source>
        <dbReference type="Proteomes" id="UP000319255"/>
    </source>
</evidence>
<dbReference type="AlphaFoldDB" id="A0A501WLX6"/>
<gene>
    <name evidence="5" type="ORF">FJM51_15930</name>
</gene>
<evidence type="ECO:0000313" key="5">
    <source>
        <dbReference type="EMBL" id="TPE49164.1"/>
    </source>
</evidence>
<keyword evidence="6" id="KW-1185">Reference proteome</keyword>
<accession>A0A501WLX6</accession>
<keyword evidence="1" id="KW-0805">Transcription regulation</keyword>
<dbReference type="PROSITE" id="PS50932">
    <property type="entry name" value="HTH_LACI_2"/>
    <property type="match status" value="1"/>
</dbReference>
<feature type="domain" description="HTH lacI-type" evidence="4">
    <location>
        <begin position="1"/>
        <end position="53"/>
    </location>
</feature>
<dbReference type="InterPro" id="IPR000843">
    <property type="entry name" value="HTH_LacI"/>
</dbReference>
<dbReference type="SMART" id="SM00354">
    <property type="entry name" value="HTH_LACI"/>
    <property type="match status" value="1"/>
</dbReference>
<dbReference type="EMBL" id="VFRP01000017">
    <property type="protein sequence ID" value="TPE49164.1"/>
    <property type="molecule type" value="Genomic_DNA"/>
</dbReference>
<dbReference type="PANTHER" id="PTHR30146">
    <property type="entry name" value="LACI-RELATED TRANSCRIPTIONAL REPRESSOR"/>
    <property type="match status" value="1"/>
</dbReference>
<evidence type="ECO:0000256" key="3">
    <source>
        <dbReference type="ARBA" id="ARBA00023163"/>
    </source>
</evidence>
<evidence type="ECO:0000259" key="4">
    <source>
        <dbReference type="PROSITE" id="PS50932"/>
    </source>
</evidence>
<dbReference type="InterPro" id="IPR010982">
    <property type="entry name" value="Lambda_DNA-bd_dom_sf"/>
</dbReference>
<dbReference type="GO" id="GO:0000976">
    <property type="term" value="F:transcription cis-regulatory region binding"/>
    <property type="evidence" value="ECO:0007669"/>
    <property type="project" value="TreeGrafter"/>
</dbReference>
<dbReference type="Proteomes" id="UP000319255">
    <property type="component" value="Unassembled WGS sequence"/>
</dbReference>
<dbReference type="OrthoDB" id="7170131at2"/>
<dbReference type="Pfam" id="PF00356">
    <property type="entry name" value="LacI"/>
    <property type="match status" value="1"/>
</dbReference>
<dbReference type="SUPFAM" id="SSF47413">
    <property type="entry name" value="lambda repressor-like DNA-binding domains"/>
    <property type="match status" value="1"/>
</dbReference>
<proteinExistence type="predicted"/>
<dbReference type="Pfam" id="PF13377">
    <property type="entry name" value="Peripla_BP_3"/>
    <property type="match status" value="1"/>
</dbReference>
<dbReference type="GO" id="GO:0003700">
    <property type="term" value="F:DNA-binding transcription factor activity"/>
    <property type="evidence" value="ECO:0007669"/>
    <property type="project" value="TreeGrafter"/>
</dbReference>
<dbReference type="PANTHER" id="PTHR30146:SF33">
    <property type="entry name" value="TRANSCRIPTIONAL REGULATOR"/>
    <property type="match status" value="1"/>
</dbReference>
<dbReference type="SUPFAM" id="SSF53822">
    <property type="entry name" value="Periplasmic binding protein-like I"/>
    <property type="match status" value="1"/>
</dbReference>
<organism evidence="5 6">
    <name type="scientific">Amaricoccus solimangrovi</name>
    <dbReference type="NCBI Taxonomy" id="2589815"/>
    <lineage>
        <taxon>Bacteria</taxon>
        <taxon>Pseudomonadati</taxon>
        <taxon>Pseudomonadota</taxon>
        <taxon>Alphaproteobacteria</taxon>
        <taxon>Rhodobacterales</taxon>
        <taxon>Paracoccaceae</taxon>
        <taxon>Amaricoccus</taxon>
    </lineage>
</organism>
<dbReference type="InterPro" id="IPR046335">
    <property type="entry name" value="LacI/GalR-like_sensor"/>
</dbReference>
<keyword evidence="3" id="KW-0804">Transcription</keyword>
<dbReference type="CDD" id="cd01575">
    <property type="entry name" value="PBP1_GntR"/>
    <property type="match status" value="1"/>
</dbReference>